<keyword evidence="7" id="KW-1185">Reference proteome</keyword>
<keyword evidence="1" id="KW-0479">Metal-binding</keyword>
<feature type="domain" description="Zinc finger DksA/TraR C4-type" evidence="5">
    <location>
        <begin position="69"/>
        <end position="103"/>
    </location>
</feature>
<dbReference type="GO" id="GO:0008270">
    <property type="term" value="F:zinc ion binding"/>
    <property type="evidence" value="ECO:0007669"/>
    <property type="project" value="UniProtKB-KW"/>
</dbReference>
<evidence type="ECO:0000313" key="7">
    <source>
        <dbReference type="Proteomes" id="UP000503096"/>
    </source>
</evidence>
<keyword evidence="2" id="KW-0863">Zinc-finger</keyword>
<dbReference type="Gene3D" id="1.20.120.910">
    <property type="entry name" value="DksA, coiled-coil domain"/>
    <property type="match status" value="1"/>
</dbReference>
<organism evidence="6 7">
    <name type="scientific">Usitatibacter palustris</name>
    <dbReference type="NCBI Taxonomy" id="2732487"/>
    <lineage>
        <taxon>Bacteria</taxon>
        <taxon>Pseudomonadati</taxon>
        <taxon>Pseudomonadota</taxon>
        <taxon>Betaproteobacteria</taxon>
        <taxon>Nitrosomonadales</taxon>
        <taxon>Usitatibacteraceae</taxon>
        <taxon>Usitatibacter</taxon>
    </lineage>
</organism>
<evidence type="ECO:0000256" key="1">
    <source>
        <dbReference type="ARBA" id="ARBA00022723"/>
    </source>
</evidence>
<proteinExistence type="predicted"/>
<dbReference type="InParanoid" id="A0A6M4H4N3"/>
<dbReference type="Proteomes" id="UP000503096">
    <property type="component" value="Chromosome"/>
</dbReference>
<dbReference type="PROSITE" id="PS51128">
    <property type="entry name" value="ZF_DKSA_2"/>
    <property type="match status" value="1"/>
</dbReference>
<evidence type="ECO:0000256" key="3">
    <source>
        <dbReference type="ARBA" id="ARBA00022833"/>
    </source>
</evidence>
<gene>
    <name evidence="6" type="primary">dksA_1</name>
    <name evidence="6" type="ORF">DSM104440_01025</name>
</gene>
<accession>A0A6M4H4N3</accession>
<dbReference type="EMBL" id="CP053073">
    <property type="protein sequence ID" value="QJR14232.1"/>
    <property type="molecule type" value="Genomic_DNA"/>
</dbReference>
<evidence type="ECO:0000256" key="2">
    <source>
        <dbReference type="ARBA" id="ARBA00022771"/>
    </source>
</evidence>
<name>A0A6M4H4N3_9PROT</name>
<feature type="zinc finger region" description="dksA C4-type" evidence="4">
    <location>
        <begin position="73"/>
        <end position="97"/>
    </location>
</feature>
<dbReference type="KEGG" id="upl:DSM104440_01025"/>
<evidence type="ECO:0000259" key="5">
    <source>
        <dbReference type="Pfam" id="PF01258"/>
    </source>
</evidence>
<reference evidence="6 7" key="1">
    <citation type="submission" date="2020-04" db="EMBL/GenBank/DDBJ databases">
        <title>Usitatibacter rugosus gen. nov., sp. nov. and Usitatibacter palustris sp. nov., novel members of Usitatibacteraceae fam. nov. within the order Nitrosomonadales isolated from soil.</title>
        <authorList>
            <person name="Huber K.J."/>
            <person name="Neumann-Schaal M."/>
            <person name="Geppert A."/>
            <person name="Luckner M."/>
            <person name="Wanner G."/>
            <person name="Overmann J."/>
        </authorList>
    </citation>
    <scope>NUCLEOTIDE SEQUENCE [LARGE SCALE GENOMIC DNA]</scope>
    <source>
        <strain evidence="6 7">Swamp67</strain>
    </source>
</reference>
<dbReference type="Pfam" id="PF01258">
    <property type="entry name" value="zf-dskA_traR"/>
    <property type="match status" value="1"/>
</dbReference>
<dbReference type="AlphaFoldDB" id="A0A6M4H4N3"/>
<keyword evidence="3" id="KW-0862">Zinc</keyword>
<protein>
    <submittedName>
        <fullName evidence="6">RNA polymerase-binding transcription factor DksA</fullName>
    </submittedName>
</protein>
<dbReference type="SUPFAM" id="SSF57716">
    <property type="entry name" value="Glucocorticoid receptor-like (DNA-binding domain)"/>
    <property type="match status" value="1"/>
</dbReference>
<evidence type="ECO:0000256" key="4">
    <source>
        <dbReference type="PROSITE-ProRule" id="PRU00510"/>
    </source>
</evidence>
<dbReference type="PANTHER" id="PTHR33823:SF4">
    <property type="entry name" value="GENERAL STRESS PROTEIN 16O"/>
    <property type="match status" value="1"/>
</dbReference>
<dbReference type="InterPro" id="IPR000962">
    <property type="entry name" value="Znf_DskA_TraR"/>
</dbReference>
<sequence length="112" mass="12483">MDDALRTTLRGILERRAHALRREMSEAFHHSASGEITGVEADTQLAGVERDAAELERVERAITRSFGPQFGTCADCYSPIARERLVAEPFAERCLACEAQRERREPSAHASL</sequence>
<dbReference type="PANTHER" id="PTHR33823">
    <property type="entry name" value="RNA POLYMERASE-BINDING TRANSCRIPTION FACTOR DKSA-RELATED"/>
    <property type="match status" value="1"/>
</dbReference>
<dbReference type="RefSeq" id="WP_171161012.1">
    <property type="nucleotide sequence ID" value="NZ_CP053073.1"/>
</dbReference>
<evidence type="ECO:0000313" key="6">
    <source>
        <dbReference type="EMBL" id="QJR14232.1"/>
    </source>
</evidence>